<dbReference type="Proteomes" id="UP000559256">
    <property type="component" value="Unassembled WGS sequence"/>
</dbReference>
<name>A0A8H5EQ32_9AGAR</name>
<dbReference type="OrthoDB" id="2564812at2759"/>
<dbReference type="Pfam" id="PF24855">
    <property type="entry name" value="DUF7729"/>
    <property type="match status" value="1"/>
</dbReference>
<feature type="compositionally biased region" description="Low complexity" evidence="1">
    <location>
        <begin position="157"/>
        <end position="170"/>
    </location>
</feature>
<dbReference type="PANTHER" id="PTHR39460:SF1">
    <property type="entry name" value="C6 TRANSCRIPTION FACTOR"/>
    <property type="match status" value="1"/>
</dbReference>
<evidence type="ECO:0000259" key="2">
    <source>
        <dbReference type="Pfam" id="PF24855"/>
    </source>
</evidence>
<evidence type="ECO:0000313" key="4">
    <source>
        <dbReference type="Proteomes" id="UP000559256"/>
    </source>
</evidence>
<feature type="compositionally biased region" description="Polar residues" evidence="1">
    <location>
        <begin position="178"/>
        <end position="187"/>
    </location>
</feature>
<dbReference type="PANTHER" id="PTHR39460">
    <property type="entry name" value="EXPRESSED PROTEIN"/>
    <property type="match status" value="1"/>
</dbReference>
<evidence type="ECO:0000256" key="1">
    <source>
        <dbReference type="SAM" id="MobiDB-lite"/>
    </source>
</evidence>
<proteinExistence type="predicted"/>
<dbReference type="EMBL" id="JAACJM010000699">
    <property type="protein sequence ID" value="KAF5308982.1"/>
    <property type="molecule type" value="Genomic_DNA"/>
</dbReference>
<dbReference type="AlphaFoldDB" id="A0A8H5EQ32"/>
<protein>
    <recommendedName>
        <fullName evidence="2">DUF7729 domain-containing protein</fullName>
    </recommendedName>
</protein>
<evidence type="ECO:0000313" key="3">
    <source>
        <dbReference type="EMBL" id="KAF5308982.1"/>
    </source>
</evidence>
<organism evidence="3 4">
    <name type="scientific">Tetrapyrgos nigripes</name>
    <dbReference type="NCBI Taxonomy" id="182062"/>
    <lineage>
        <taxon>Eukaryota</taxon>
        <taxon>Fungi</taxon>
        <taxon>Dikarya</taxon>
        <taxon>Basidiomycota</taxon>
        <taxon>Agaricomycotina</taxon>
        <taxon>Agaricomycetes</taxon>
        <taxon>Agaricomycetidae</taxon>
        <taxon>Agaricales</taxon>
        <taxon>Marasmiineae</taxon>
        <taxon>Marasmiaceae</taxon>
        <taxon>Tetrapyrgos</taxon>
    </lineage>
</organism>
<feature type="region of interest" description="Disordered" evidence="1">
    <location>
        <begin position="157"/>
        <end position="187"/>
    </location>
</feature>
<sequence>MLLRLPYQTNPSLLHVSTHTTYTNLALLNEVLWGTCNPPAPDGSNDEGAKDECTNRLKDLVEEMVDSCQKQEWNEIAVSTRVALLAYPLLLFTSCLPLSNKNMYCYVSSIAQGAAAASDIYLYSLPLGAGFPDSAKSSCGPCGRDLLRTYEGWLDSTGSDSASSDASTLDPQEDNDNDPTLNPSDTSPLIGLKKTYLDAVVEGVCGEGFVDNSTGSRGAVSSQNSSGVIQLGAKVSGCCRWPVCVVDETWRGVEAWRHGEKDSWGRELMRMIVERERLSDLESPRHLVHGLGNEPRSGFRIW</sequence>
<gene>
    <name evidence="3" type="ORF">D9758_018416</name>
</gene>
<accession>A0A8H5EQ32</accession>
<keyword evidence="4" id="KW-1185">Reference proteome</keyword>
<reference evidence="3 4" key="1">
    <citation type="journal article" date="2020" name="ISME J.">
        <title>Uncovering the hidden diversity of litter-decomposition mechanisms in mushroom-forming fungi.</title>
        <authorList>
            <person name="Floudas D."/>
            <person name="Bentzer J."/>
            <person name="Ahren D."/>
            <person name="Johansson T."/>
            <person name="Persson P."/>
            <person name="Tunlid A."/>
        </authorList>
    </citation>
    <scope>NUCLEOTIDE SEQUENCE [LARGE SCALE GENOMIC DNA]</scope>
    <source>
        <strain evidence="3 4">CBS 291.85</strain>
    </source>
</reference>
<dbReference type="InterPro" id="IPR056146">
    <property type="entry name" value="DUF7729"/>
</dbReference>
<feature type="domain" description="DUF7729" evidence="2">
    <location>
        <begin position="21"/>
        <end position="157"/>
    </location>
</feature>
<comment type="caution">
    <text evidence="3">The sequence shown here is derived from an EMBL/GenBank/DDBJ whole genome shotgun (WGS) entry which is preliminary data.</text>
</comment>